<evidence type="ECO:0000313" key="1">
    <source>
        <dbReference type="EMBL" id="TVT25982.1"/>
    </source>
</evidence>
<dbReference type="OrthoDB" id="333076at2"/>
<gene>
    <name evidence="1" type="ORF">FNH06_00705</name>
</gene>
<dbReference type="EMBL" id="VJZA01000001">
    <property type="protein sequence ID" value="TVT25982.1"/>
    <property type="molecule type" value="Genomic_DNA"/>
</dbReference>
<dbReference type="AlphaFoldDB" id="A0A558AP08"/>
<accession>A0A558AP08</accession>
<dbReference type="SUPFAM" id="SSF159245">
    <property type="entry name" value="AttH-like"/>
    <property type="match status" value="1"/>
</dbReference>
<comment type="caution">
    <text evidence="1">The sequence shown here is derived from an EMBL/GenBank/DDBJ whole genome shotgun (WGS) entry which is preliminary data.</text>
</comment>
<dbReference type="RefSeq" id="WP_144631964.1">
    <property type="nucleotide sequence ID" value="NZ_BNAX01000008.1"/>
</dbReference>
<organism evidence="1 2">
    <name type="scientific">Amycolatopsis acidiphila</name>
    <dbReference type="NCBI Taxonomy" id="715473"/>
    <lineage>
        <taxon>Bacteria</taxon>
        <taxon>Bacillati</taxon>
        <taxon>Actinomycetota</taxon>
        <taxon>Actinomycetes</taxon>
        <taxon>Pseudonocardiales</taxon>
        <taxon>Pseudonocardiaceae</taxon>
        <taxon>Amycolatopsis</taxon>
    </lineage>
</organism>
<dbReference type="Proteomes" id="UP000318578">
    <property type="component" value="Unassembled WGS sequence"/>
</dbReference>
<sequence length="385" mass="42895">MSGHPGLSADDEHFAEQFPLSPLDDFLVHQTPDPVRVMWTGDPRAYERYWMVSHDASSDVVVATGGSFYPNLDRAEAYAIVNVRGRHTAVRSFRRIGADRADLKIGPIAPVIVRGLREWRYVLEPNEWGIAYDLTFTDTTRQVFREPLSNSAAGTPPGRRNDVTSGFECFGEVTGWVEVDGERITLSPGSAGTRDRHWGTGRGVGGPAMSLGGRLHVGTNGNAFVAFDDWTIWGDRLYYPFGDERKGCAKVLKPTRRLRFEPDTQVFAEGVVDYRFDTGEKAQLHYEKIGQQTAYLRCGMYGGTPGGDIHQGGYDGPDMTEGETLDLTRPETRIGVRGLDEHLCRVTRDDGTSVLGIYQTIDPVAYEACVSRRRGWDFLQHSVIR</sequence>
<proteinExistence type="predicted"/>
<evidence type="ECO:0000313" key="2">
    <source>
        <dbReference type="Proteomes" id="UP000318578"/>
    </source>
</evidence>
<reference evidence="1 2" key="1">
    <citation type="submission" date="2019-07" db="EMBL/GenBank/DDBJ databases">
        <title>New species of Amycolatopsis and Streptomyces.</title>
        <authorList>
            <person name="Duangmal K."/>
            <person name="Teo W.F.A."/>
            <person name="Lipun K."/>
        </authorList>
    </citation>
    <scope>NUCLEOTIDE SEQUENCE [LARGE SCALE GENOMIC DNA]</scope>
    <source>
        <strain evidence="1 2">JCM 30562</strain>
    </source>
</reference>
<keyword evidence="2" id="KW-1185">Reference proteome</keyword>
<protein>
    <submittedName>
        <fullName evidence="1">Uncharacterized protein</fullName>
    </submittedName>
</protein>
<name>A0A558AP08_9PSEU</name>